<keyword evidence="5" id="KW-1003">Cell membrane</keyword>
<dbReference type="PANTHER" id="PTHR43229">
    <property type="entry name" value="NODULATION PROTEIN J"/>
    <property type="match status" value="1"/>
</dbReference>
<feature type="domain" description="ABC transmembrane type-2" evidence="6">
    <location>
        <begin position="25"/>
        <end position="252"/>
    </location>
</feature>
<dbReference type="Proteomes" id="UP000218257">
    <property type="component" value="Chromosome"/>
</dbReference>
<dbReference type="GO" id="GO:0140359">
    <property type="term" value="F:ABC-type transporter activity"/>
    <property type="evidence" value="ECO:0007669"/>
    <property type="project" value="InterPro"/>
</dbReference>
<dbReference type="EMBL" id="JGYD01000010">
    <property type="protein sequence ID" value="KSV18772.1"/>
    <property type="molecule type" value="Genomic_DNA"/>
</dbReference>
<keyword evidence="2 5" id="KW-0812">Transmembrane</keyword>
<feature type="transmembrane region" description="Helical" evidence="5">
    <location>
        <begin position="170"/>
        <end position="191"/>
    </location>
</feature>
<dbReference type="PROSITE" id="PS51012">
    <property type="entry name" value="ABC_TM2"/>
    <property type="match status" value="1"/>
</dbReference>
<dbReference type="InterPro" id="IPR051784">
    <property type="entry name" value="Nod_factor_ABC_transporter"/>
</dbReference>
<dbReference type="InterPro" id="IPR013525">
    <property type="entry name" value="ABC2_TM"/>
</dbReference>
<keyword evidence="3 5" id="KW-1133">Transmembrane helix</keyword>
<feature type="transmembrane region" description="Helical" evidence="5">
    <location>
        <begin position="110"/>
        <end position="131"/>
    </location>
</feature>
<feature type="transmembrane region" description="Helical" evidence="5">
    <location>
        <begin position="60"/>
        <end position="83"/>
    </location>
</feature>
<comment type="similarity">
    <text evidence="5">Belongs to the ABC-2 integral membrane protein family.</text>
</comment>
<organism evidence="8 9">
    <name type="scientific">Dehalococcoides mccartyi</name>
    <dbReference type="NCBI Taxonomy" id="61435"/>
    <lineage>
        <taxon>Bacteria</taxon>
        <taxon>Bacillati</taxon>
        <taxon>Chloroflexota</taxon>
        <taxon>Dehalococcoidia</taxon>
        <taxon>Dehalococcoidales</taxon>
        <taxon>Dehalococcoidaceae</taxon>
        <taxon>Dehalococcoides</taxon>
    </lineage>
</organism>
<dbReference type="GeneID" id="3230278"/>
<evidence type="ECO:0000313" key="9">
    <source>
        <dbReference type="Proteomes" id="UP000053577"/>
    </source>
</evidence>
<reference evidence="8 9" key="1">
    <citation type="journal article" date="2015" name="Sci. Rep.">
        <title>A comparative genomics and reductive dehalogenase gene transcription study of two chloroethene-respiring bacteria, Dehalococcoides mccartyi strains MB and 11a.</title>
        <authorList>
            <person name="Low A."/>
            <person name="Shen Z."/>
            <person name="Cheng D."/>
            <person name="Rogers M.J."/>
            <person name="Lee P.K."/>
            <person name="He J."/>
        </authorList>
    </citation>
    <scope>NUCLEOTIDE SEQUENCE [LARGE SCALE GENOMIC DNA]</scope>
    <source>
        <strain evidence="8 9">MB</strain>
    </source>
</reference>
<dbReference type="GO" id="GO:0043190">
    <property type="term" value="C:ATP-binding cassette (ABC) transporter complex"/>
    <property type="evidence" value="ECO:0007669"/>
    <property type="project" value="InterPro"/>
</dbReference>
<evidence type="ECO:0000256" key="3">
    <source>
        <dbReference type="ARBA" id="ARBA00022989"/>
    </source>
</evidence>
<evidence type="ECO:0000313" key="8">
    <source>
        <dbReference type="EMBL" id="KSV18772.1"/>
    </source>
</evidence>
<dbReference type="PATRIC" id="fig|61435.5.peg.404"/>
<feature type="transmembrane region" description="Helical" evidence="5">
    <location>
        <begin position="20"/>
        <end position="48"/>
    </location>
</feature>
<name>A0A0V8M548_9CHLR</name>
<evidence type="ECO:0000256" key="2">
    <source>
        <dbReference type="ARBA" id="ARBA00022692"/>
    </source>
</evidence>
<keyword evidence="4 5" id="KW-0472">Membrane</keyword>
<dbReference type="eggNOG" id="COG0842">
    <property type="taxonomic scope" value="Bacteria"/>
</dbReference>
<dbReference type="Pfam" id="PF01061">
    <property type="entry name" value="ABC2_membrane"/>
    <property type="match status" value="1"/>
</dbReference>
<accession>A0A0V8M548</accession>
<protein>
    <recommendedName>
        <fullName evidence="5">Transport permease protein</fullName>
    </recommendedName>
</protein>
<sequence>MNWPTYRAFYMWLRNYDVFIRLFWSIAPGFIIEPVVLLVALGFGFGSFIGDINGQPYMEFIIPGVIASYAMTSATFECTYNVFFRMDFRKTYDSILATPMNISDVVTGEVLWGATRSIITACIILLVAALFGVIHSPLALLAPVFAVLEGIMFASMGVFFASIVPSVYSFNYYFTLFIGPMTFFSGAFFPVSSFPETVQVISNIVPLTPAVSLIRGAVSGDFAGVNVVISLLAVIGVSAAFYIATLFSMKRRVME</sequence>
<dbReference type="PANTHER" id="PTHR43229:SF2">
    <property type="entry name" value="NODULATION PROTEIN J"/>
    <property type="match status" value="1"/>
</dbReference>
<comment type="subcellular location">
    <subcellularLocation>
        <location evidence="5">Cell membrane</location>
        <topology evidence="5">Multi-pass membrane protein</topology>
    </subcellularLocation>
    <subcellularLocation>
        <location evidence="1">Membrane</location>
        <topology evidence="1">Multi-pass membrane protein</topology>
    </subcellularLocation>
</comment>
<feature type="transmembrane region" description="Helical" evidence="5">
    <location>
        <begin position="138"/>
        <end position="164"/>
    </location>
</feature>
<evidence type="ECO:0000259" key="6">
    <source>
        <dbReference type="PROSITE" id="PS51012"/>
    </source>
</evidence>
<reference evidence="7 10" key="2">
    <citation type="journal article" date="2017" name="Sci. Rep.">
        <title>Isolation and genomic characterization of a Dehalococcoides strain suggests genomic rearrangement during culture.</title>
        <authorList>
            <person name="Yohda M."/>
            <person name="Ikegami K."/>
            <person name="Aita Y."/>
            <person name="Kitajima M."/>
            <person name="Takechi A."/>
            <person name="Iwamoto M."/>
            <person name="Fukuda T."/>
            <person name="Tamura N."/>
            <person name="Shibasaki J."/>
            <person name="Koike S."/>
            <person name="Komatsu D."/>
            <person name="Miyagi S."/>
            <person name="Nishimura M."/>
            <person name="Uchino Y."/>
            <person name="Shiroma A."/>
            <person name="Shimoji M."/>
            <person name="Tamotsu H."/>
            <person name="Ashimine N."/>
            <person name="Shinzato M."/>
            <person name="Ohki S."/>
            <person name="Nakano K."/>
            <person name="Teruya K."/>
            <person name="Satou K."/>
            <person name="Hirano T."/>
            <person name="Yagi O."/>
        </authorList>
    </citation>
    <scope>NUCLEOTIDE SEQUENCE [LARGE SCALE GENOMIC DNA]</scope>
    <source>
        <strain evidence="7 10">UCH-ATV1</strain>
    </source>
</reference>
<evidence type="ECO:0000313" key="10">
    <source>
        <dbReference type="Proteomes" id="UP000218257"/>
    </source>
</evidence>
<dbReference type="Proteomes" id="UP000053577">
    <property type="component" value="Unassembled WGS sequence"/>
</dbReference>
<dbReference type="OrthoDB" id="9778589at2"/>
<evidence type="ECO:0000256" key="1">
    <source>
        <dbReference type="ARBA" id="ARBA00004141"/>
    </source>
</evidence>
<dbReference type="EMBL" id="AP017649">
    <property type="protein sequence ID" value="BAZ96933.1"/>
    <property type="molecule type" value="Genomic_DNA"/>
</dbReference>
<dbReference type="PRINTS" id="PR00164">
    <property type="entry name" value="ABC2TRNSPORT"/>
</dbReference>
<dbReference type="RefSeq" id="WP_010936189.1">
    <property type="nucleotide sequence ID" value="NZ_AP017649.1"/>
</dbReference>
<dbReference type="AlphaFoldDB" id="A0A0V8M548"/>
<gene>
    <name evidence="8" type="ORF">DA01_01995</name>
    <name evidence="7" type="ORF">DEHALATV1_0305</name>
</gene>
<evidence type="ECO:0000256" key="4">
    <source>
        <dbReference type="ARBA" id="ARBA00023136"/>
    </source>
</evidence>
<dbReference type="InterPro" id="IPR047817">
    <property type="entry name" value="ABC2_TM_bact-type"/>
</dbReference>
<feature type="transmembrane region" description="Helical" evidence="5">
    <location>
        <begin position="224"/>
        <end position="247"/>
    </location>
</feature>
<evidence type="ECO:0000256" key="5">
    <source>
        <dbReference type="RuleBase" id="RU361157"/>
    </source>
</evidence>
<proteinExistence type="inferred from homology"/>
<dbReference type="PIRSF" id="PIRSF006648">
    <property type="entry name" value="DrrB"/>
    <property type="match status" value="1"/>
</dbReference>
<keyword evidence="5" id="KW-0813">Transport</keyword>
<dbReference type="InterPro" id="IPR000412">
    <property type="entry name" value="ABC_2_transport"/>
</dbReference>
<evidence type="ECO:0000313" key="7">
    <source>
        <dbReference type="EMBL" id="BAZ96933.1"/>
    </source>
</evidence>